<keyword evidence="2" id="KW-0238">DNA-binding</keyword>
<sequence length="208" mass="22729">MEKTEKTAKTASASDRFIGMEGINRFPDRLAIAMNGMNNVELATLCGLSEATVRNYKKGKNYPPLDKMQLIAEACGCSLEWLATGRVSGEKKFDDEINCDIESVITQTLSVLSAEEKVLISRYIRREGASNLVRLVAMNTSTISPDAVESIIDALPLRPVLKNAIKIGMAGSEATDQEILRFIERHNASDNATQQSGAVSDERKKSTS</sequence>
<feature type="compositionally biased region" description="Polar residues" evidence="4">
    <location>
        <begin position="189"/>
        <end position="198"/>
    </location>
</feature>
<dbReference type="InterPro" id="IPR001387">
    <property type="entry name" value="Cro/C1-type_HTH"/>
</dbReference>
<evidence type="ECO:0000256" key="1">
    <source>
        <dbReference type="ARBA" id="ARBA00023015"/>
    </source>
</evidence>
<dbReference type="PROSITE" id="PS50943">
    <property type="entry name" value="HTH_CROC1"/>
    <property type="match status" value="1"/>
</dbReference>
<evidence type="ECO:0000313" key="7">
    <source>
        <dbReference type="Proteomes" id="UP000245068"/>
    </source>
</evidence>
<dbReference type="EMBL" id="QDOO01000107">
    <property type="protein sequence ID" value="PVM62209.1"/>
    <property type="molecule type" value="Genomic_DNA"/>
</dbReference>
<protein>
    <submittedName>
        <fullName evidence="6">Transcriptional regulator</fullName>
    </submittedName>
</protein>
<dbReference type="Gene3D" id="1.10.260.40">
    <property type="entry name" value="lambda repressor-like DNA-binding domains"/>
    <property type="match status" value="1"/>
</dbReference>
<keyword evidence="3" id="KW-0804">Transcription</keyword>
<dbReference type="InterPro" id="IPR010982">
    <property type="entry name" value="Lambda_DNA-bd_dom_sf"/>
</dbReference>
<dbReference type="PANTHER" id="PTHR40661:SF3">
    <property type="entry name" value="FELS-1 PROPHAGE TRANSCRIPTIONAL REGULATOR"/>
    <property type="match status" value="1"/>
</dbReference>
<dbReference type="Proteomes" id="UP000245068">
    <property type="component" value="Unassembled WGS sequence"/>
</dbReference>
<evidence type="ECO:0000313" key="6">
    <source>
        <dbReference type="EMBL" id="PVM62209.1"/>
    </source>
</evidence>
<proteinExistence type="predicted"/>
<dbReference type="PANTHER" id="PTHR40661">
    <property type="match status" value="1"/>
</dbReference>
<feature type="domain" description="HTH cro/C1-type" evidence="5">
    <location>
        <begin position="41"/>
        <end position="82"/>
    </location>
</feature>
<name>A0A7Z1QHC2_SALET</name>
<evidence type="ECO:0000256" key="2">
    <source>
        <dbReference type="ARBA" id="ARBA00023125"/>
    </source>
</evidence>
<comment type="caution">
    <text evidence="6">The sequence shown here is derived from an EMBL/GenBank/DDBJ whole genome shotgun (WGS) entry which is preliminary data.</text>
</comment>
<dbReference type="GO" id="GO:0003677">
    <property type="term" value="F:DNA binding"/>
    <property type="evidence" value="ECO:0007669"/>
    <property type="project" value="UniProtKB-KW"/>
</dbReference>
<reference evidence="6 7" key="1">
    <citation type="submission" date="2018-04" db="EMBL/GenBank/DDBJ databases">
        <title>Serotype diversity and antimicrobial resistance among Salmonella enterica isolated from patients at an equine referral hospital.</title>
        <authorList>
            <person name="Leon I.M."/>
            <person name="Lawhon S.D."/>
            <person name="Norman K.N."/>
            <person name="Threadgill D.S."/>
            <person name="Ohta N."/>
            <person name="Vinasco J."/>
            <person name="Scott H.M."/>
        </authorList>
    </citation>
    <scope>NUCLEOTIDE SEQUENCE [LARGE SCALE GENOMIC DNA]</scope>
    <source>
        <strain evidence="6 7">159</strain>
    </source>
</reference>
<dbReference type="RefSeq" id="WP_154706574.1">
    <property type="nucleotide sequence ID" value="NZ_QDOO01000107.1"/>
</dbReference>
<evidence type="ECO:0000256" key="4">
    <source>
        <dbReference type="SAM" id="MobiDB-lite"/>
    </source>
</evidence>
<evidence type="ECO:0000256" key="3">
    <source>
        <dbReference type="ARBA" id="ARBA00023163"/>
    </source>
</evidence>
<dbReference type="CDD" id="cd00093">
    <property type="entry name" value="HTH_XRE"/>
    <property type="match status" value="1"/>
</dbReference>
<gene>
    <name evidence="6" type="ORF">C4784_28760</name>
</gene>
<dbReference type="SUPFAM" id="SSF47413">
    <property type="entry name" value="lambda repressor-like DNA-binding domains"/>
    <property type="match status" value="1"/>
</dbReference>
<accession>A0A7Z1QHC2</accession>
<feature type="region of interest" description="Disordered" evidence="4">
    <location>
        <begin position="187"/>
        <end position="208"/>
    </location>
</feature>
<organism evidence="6 7">
    <name type="scientific">Salmonella enterica subsp. enterica serovar Gaminara</name>
    <dbReference type="NCBI Taxonomy" id="913070"/>
    <lineage>
        <taxon>Bacteria</taxon>
        <taxon>Pseudomonadati</taxon>
        <taxon>Pseudomonadota</taxon>
        <taxon>Gammaproteobacteria</taxon>
        <taxon>Enterobacterales</taxon>
        <taxon>Enterobacteriaceae</taxon>
        <taxon>Salmonella</taxon>
    </lineage>
</organism>
<keyword evidence="1" id="KW-0805">Transcription regulation</keyword>
<evidence type="ECO:0000259" key="5">
    <source>
        <dbReference type="PROSITE" id="PS50943"/>
    </source>
</evidence>
<dbReference type="Pfam" id="PF01381">
    <property type="entry name" value="HTH_3"/>
    <property type="match status" value="1"/>
</dbReference>
<dbReference type="SMART" id="SM00530">
    <property type="entry name" value="HTH_XRE"/>
    <property type="match status" value="1"/>
</dbReference>
<dbReference type="AlphaFoldDB" id="A0A7Z1QHC2"/>